<dbReference type="EMBL" id="QXGD01000285">
    <property type="protein sequence ID" value="KAE9244725.1"/>
    <property type="molecule type" value="Genomic_DNA"/>
</dbReference>
<dbReference type="AlphaFoldDB" id="A0A6A3LKL3"/>
<proteinExistence type="predicted"/>
<dbReference type="CDD" id="cd09272">
    <property type="entry name" value="RNase_HI_RT_Ty1"/>
    <property type="match status" value="1"/>
</dbReference>
<dbReference type="EMBL" id="QXFW01000222">
    <property type="protein sequence ID" value="KAE9020011.1"/>
    <property type="molecule type" value="Genomic_DNA"/>
</dbReference>
<accession>A0A6A3LKL3</accession>
<gene>
    <name evidence="2" type="ORF">PF002_g7619</name>
    <name evidence="1" type="ORF">PF011_g5598</name>
</gene>
<evidence type="ECO:0000313" key="2">
    <source>
        <dbReference type="EMBL" id="KAE9244725.1"/>
    </source>
</evidence>
<evidence type="ECO:0000313" key="4">
    <source>
        <dbReference type="Proteomes" id="UP000460718"/>
    </source>
</evidence>
<protein>
    <recommendedName>
        <fullName evidence="5">Reverse transcriptase Ty1/copia-type domain-containing protein</fullName>
    </recommendedName>
</protein>
<name>A0A6A3LKL3_9STRA</name>
<reference evidence="1 4" key="1">
    <citation type="submission" date="2018-09" db="EMBL/GenBank/DDBJ databases">
        <title>Genomic investigation of the strawberry pathogen Phytophthora fragariae indicates pathogenicity is determined by transcriptional variation in three key races.</title>
        <authorList>
            <person name="Adams T.M."/>
            <person name="Armitage A.D."/>
            <person name="Sobczyk M.K."/>
            <person name="Bates H.J."/>
            <person name="Dunwell J.M."/>
            <person name="Nellist C.F."/>
            <person name="Harrison R.J."/>
        </authorList>
    </citation>
    <scope>NUCLEOTIDE SEQUENCE [LARGE SCALE GENOMIC DNA]</scope>
    <source>
        <strain evidence="2 3">BC-1</strain>
        <strain evidence="1 4">SCRP245</strain>
    </source>
</reference>
<evidence type="ECO:0000313" key="1">
    <source>
        <dbReference type="EMBL" id="KAE9020011.1"/>
    </source>
</evidence>
<dbReference type="Proteomes" id="UP000460718">
    <property type="component" value="Unassembled WGS sequence"/>
</dbReference>
<dbReference type="Proteomes" id="UP000440367">
    <property type="component" value="Unassembled WGS sequence"/>
</dbReference>
<sequence length="110" mass="12572">MAEGFKDLQRVSQLCDELGWEYGTATLFGDNMASIYMTERPGKHSRVKHIENKFHKAGDLVEKKPLRVQHVGTNDMVADVMTKGLGRGRVKFECFRSMHKVLPLKDVLEH</sequence>
<evidence type="ECO:0008006" key="5">
    <source>
        <dbReference type="Google" id="ProtNLM"/>
    </source>
</evidence>
<evidence type="ECO:0000313" key="3">
    <source>
        <dbReference type="Proteomes" id="UP000440367"/>
    </source>
</evidence>
<comment type="caution">
    <text evidence="1">The sequence shown here is derived from an EMBL/GenBank/DDBJ whole genome shotgun (WGS) entry which is preliminary data.</text>
</comment>
<organism evidence="1 4">
    <name type="scientific">Phytophthora fragariae</name>
    <dbReference type="NCBI Taxonomy" id="53985"/>
    <lineage>
        <taxon>Eukaryota</taxon>
        <taxon>Sar</taxon>
        <taxon>Stramenopiles</taxon>
        <taxon>Oomycota</taxon>
        <taxon>Peronosporomycetes</taxon>
        <taxon>Peronosporales</taxon>
        <taxon>Peronosporaceae</taxon>
        <taxon>Phytophthora</taxon>
    </lineage>
</organism>